<evidence type="ECO:0000256" key="2">
    <source>
        <dbReference type="ARBA" id="ARBA00007518"/>
    </source>
</evidence>
<comment type="function">
    <text evidence="10 11">Plays a role in maintaining the mitochondrial genome and in controlling the mtDNA escape. Involved in the regulation of mtDNA nucleotide structure and number. May have a dispensable role in early maturation of pre-rRNA.</text>
</comment>
<evidence type="ECO:0000313" key="15">
    <source>
        <dbReference type="EMBL" id="RKP29877.1"/>
    </source>
</evidence>
<feature type="chain" id="PRO_5020549152" description="Mitochondrial escape protein 2" evidence="13">
    <location>
        <begin position="18"/>
        <end position="719"/>
    </location>
</feature>
<organism evidence="15 16">
    <name type="scientific">Metschnikowia bicuspidata</name>
    <dbReference type="NCBI Taxonomy" id="27322"/>
    <lineage>
        <taxon>Eukaryota</taxon>
        <taxon>Fungi</taxon>
        <taxon>Dikarya</taxon>
        <taxon>Ascomycota</taxon>
        <taxon>Saccharomycotina</taxon>
        <taxon>Pichiomycetes</taxon>
        <taxon>Metschnikowiaceae</taxon>
        <taxon>Metschnikowia</taxon>
    </lineage>
</organism>
<dbReference type="InterPro" id="IPR039627">
    <property type="entry name" value="Yme2_C"/>
</dbReference>
<evidence type="ECO:0000313" key="16">
    <source>
        <dbReference type="Proteomes" id="UP000268321"/>
    </source>
</evidence>
<keyword evidence="7" id="KW-1133">Transmembrane helix</keyword>
<gene>
    <name evidence="15" type="ORF">METBISCDRAFT_31358</name>
</gene>
<feature type="domain" description="Mitochondrial escape protein 2 C-terminal" evidence="14">
    <location>
        <begin position="332"/>
        <end position="522"/>
    </location>
</feature>
<dbReference type="PANTHER" id="PTHR32198:SF2">
    <property type="entry name" value="MITOCHONDRIAL ESCAPE PROTEIN 2"/>
    <property type="match status" value="1"/>
</dbReference>
<dbReference type="GO" id="GO:0005743">
    <property type="term" value="C:mitochondrial inner membrane"/>
    <property type="evidence" value="ECO:0007669"/>
    <property type="project" value="UniProtKB-SubCell"/>
</dbReference>
<evidence type="ECO:0000256" key="7">
    <source>
        <dbReference type="ARBA" id="ARBA00022989"/>
    </source>
</evidence>
<evidence type="ECO:0000259" key="14">
    <source>
        <dbReference type="Pfam" id="PF10443"/>
    </source>
</evidence>
<comment type="similarity">
    <text evidence="2">Belongs to the tachykinin family.</text>
</comment>
<keyword evidence="11" id="KW-0694">RNA-binding</keyword>
<comment type="similarity">
    <text evidence="3 11">Belongs to the YME2 family.</text>
</comment>
<keyword evidence="9" id="KW-0472">Membrane</keyword>
<evidence type="ECO:0000256" key="10">
    <source>
        <dbReference type="ARBA" id="ARBA00025276"/>
    </source>
</evidence>
<protein>
    <recommendedName>
        <fullName evidence="4 11">Mitochondrial escape protein 2</fullName>
    </recommendedName>
</protein>
<dbReference type="AlphaFoldDB" id="A0A4P9ZAP3"/>
<dbReference type="OrthoDB" id="10267654at2759"/>
<dbReference type="Proteomes" id="UP000268321">
    <property type="component" value="Unassembled WGS sequence"/>
</dbReference>
<dbReference type="EMBL" id="ML004472">
    <property type="protein sequence ID" value="RKP29877.1"/>
    <property type="molecule type" value="Genomic_DNA"/>
</dbReference>
<keyword evidence="12" id="KW-0175">Coiled coil</keyword>
<evidence type="ECO:0000256" key="4">
    <source>
        <dbReference type="ARBA" id="ARBA00020222"/>
    </source>
</evidence>
<keyword evidence="5" id="KW-0812">Transmembrane</keyword>
<evidence type="ECO:0000256" key="12">
    <source>
        <dbReference type="SAM" id="Coils"/>
    </source>
</evidence>
<evidence type="ECO:0000256" key="8">
    <source>
        <dbReference type="ARBA" id="ARBA00023128"/>
    </source>
</evidence>
<evidence type="ECO:0000256" key="3">
    <source>
        <dbReference type="ARBA" id="ARBA00010320"/>
    </source>
</evidence>
<accession>A0A4P9ZAP3</accession>
<keyword evidence="11" id="KW-0507">mRNA processing</keyword>
<dbReference type="Pfam" id="PF10443">
    <property type="entry name" value="RNA12"/>
    <property type="match status" value="1"/>
</dbReference>
<dbReference type="PANTHER" id="PTHR32198">
    <property type="entry name" value="MITOCHONDRIAL ESCAPE PROTEIN 2"/>
    <property type="match status" value="1"/>
</dbReference>
<evidence type="ECO:0000256" key="5">
    <source>
        <dbReference type="ARBA" id="ARBA00022692"/>
    </source>
</evidence>
<evidence type="ECO:0000256" key="6">
    <source>
        <dbReference type="ARBA" id="ARBA00022792"/>
    </source>
</evidence>
<comment type="subcellular location">
    <subcellularLocation>
        <location evidence="1 11">Mitochondrion inner membrane</location>
        <topology evidence="1 11">Single-pass membrane protein</topology>
    </subcellularLocation>
</comment>
<keyword evidence="13" id="KW-0732">Signal</keyword>
<dbReference type="GO" id="GO:0003723">
    <property type="term" value="F:RNA binding"/>
    <property type="evidence" value="ECO:0007669"/>
    <property type="project" value="UniProtKB-UniRule"/>
</dbReference>
<keyword evidence="8 11" id="KW-0496">Mitochondrion</keyword>
<feature type="coiled-coil region" evidence="12">
    <location>
        <begin position="652"/>
        <end position="708"/>
    </location>
</feature>
<feature type="signal peptide" evidence="13">
    <location>
        <begin position="1"/>
        <end position="17"/>
    </location>
</feature>
<dbReference type="InterPro" id="IPR018850">
    <property type="entry name" value="Mt_escape_2_C"/>
</dbReference>
<sequence>MWPKLAHLLHLIAAVIPRYCTVPRLLHIVPHLLPRPRTYAASAHTPDVVEIKDESSLNDKKQTEVLMFVDRIYPQWLGKLSYSRLWGWSSKPLSLGMDDARVKRRLVANISSDALPLPPGAKCQRFVALRRDGGALVKFSSPPGSSPKALNLFWAPPKALLDLSRFPSPKLKVIFKGEPLTEEELYLLFWRYGLIHRSCRVAFKSTDSCVRAKNCITGMALNNKKTTLHLQYISPQRVNHITSFISSHQKIAVPIILALLAMAAVLIFEPIRQQCIEIKIKRWYSYQNDWFFRAFLSDGRHHLDDLFESITGSQKCPVSVEEVEPDILWTERSERAKEVRFLLSENANTFIVLKSPKGSAEREFVMEHVFASSDTPDKILEIDCAPLVKARSDNAFLKMAADQLGYFPMFTWTNSLSQFVDLGLQGLSGQKSGFSEYKEAQYANVLLVAQSAIRRVLLAAFGAYKSEFEHQQAKKSADTRDLEKADLKVVEAKDDDYLQQYPVVKPVVVISNYMSKTDSPHDFVFKTISLDDASASSVRQYVNKQLKNAYAGRLDACHEPLGGRMHDLQLFVRLVLSGEDPEHALRQIVRQALKQLSTFFLNIWTPNILNVLEKQDIILLRCDKGIVKGVITGRPLFRAAFKDLTPMYNRLIALENAKIAKMEDQFAKLAARDDKSIKECVYYLASKLRASMLKVQKYEVTIKELAEKPAAKSSFFGLM</sequence>
<dbReference type="GO" id="GO:0006397">
    <property type="term" value="P:mRNA processing"/>
    <property type="evidence" value="ECO:0007669"/>
    <property type="project" value="UniProtKB-UniRule"/>
</dbReference>
<dbReference type="InterPro" id="IPR013055">
    <property type="entry name" value="Tachy_Neuro_lke_CS"/>
</dbReference>
<dbReference type="PROSITE" id="PS00267">
    <property type="entry name" value="TACHYKININ"/>
    <property type="match status" value="1"/>
</dbReference>
<evidence type="ECO:0000256" key="13">
    <source>
        <dbReference type="SAM" id="SignalP"/>
    </source>
</evidence>
<proteinExistence type="inferred from homology"/>
<reference evidence="16" key="1">
    <citation type="journal article" date="2018" name="Nat. Microbiol.">
        <title>Leveraging single-cell genomics to expand the fungal tree of life.</title>
        <authorList>
            <person name="Ahrendt S.R."/>
            <person name="Quandt C.A."/>
            <person name="Ciobanu D."/>
            <person name="Clum A."/>
            <person name="Salamov A."/>
            <person name="Andreopoulos B."/>
            <person name="Cheng J.F."/>
            <person name="Woyke T."/>
            <person name="Pelin A."/>
            <person name="Henrissat B."/>
            <person name="Reynolds N.K."/>
            <person name="Benny G.L."/>
            <person name="Smith M.E."/>
            <person name="James T.Y."/>
            <person name="Grigoriev I.V."/>
        </authorList>
    </citation>
    <scope>NUCLEOTIDE SEQUENCE [LARGE SCALE GENOMIC DNA]</scope>
    <source>
        <strain evidence="16">Baker2002</strain>
    </source>
</reference>
<evidence type="ECO:0000256" key="11">
    <source>
        <dbReference type="RuleBase" id="RU367108"/>
    </source>
</evidence>
<name>A0A4P9ZAP3_9ASCO</name>
<evidence type="ECO:0000256" key="1">
    <source>
        <dbReference type="ARBA" id="ARBA00004434"/>
    </source>
</evidence>
<keyword evidence="16" id="KW-1185">Reference proteome</keyword>
<evidence type="ECO:0000256" key="9">
    <source>
        <dbReference type="ARBA" id="ARBA00023136"/>
    </source>
</evidence>
<keyword evidence="6 11" id="KW-0999">Mitochondrion inner membrane</keyword>